<dbReference type="Proteomes" id="UP000199448">
    <property type="component" value="Unassembled WGS sequence"/>
</dbReference>
<evidence type="ECO:0000313" key="4">
    <source>
        <dbReference type="EMBL" id="SEE98909.1"/>
    </source>
</evidence>
<dbReference type="OrthoDB" id="1446101at2"/>
<organism evidence="4 5">
    <name type="scientific">Salinimicrobium catena</name>
    <dbReference type="NCBI Taxonomy" id="390640"/>
    <lineage>
        <taxon>Bacteria</taxon>
        <taxon>Pseudomonadati</taxon>
        <taxon>Bacteroidota</taxon>
        <taxon>Flavobacteriia</taxon>
        <taxon>Flavobacteriales</taxon>
        <taxon>Flavobacteriaceae</taxon>
        <taxon>Salinimicrobium</taxon>
    </lineage>
</organism>
<proteinExistence type="predicted"/>
<dbReference type="GO" id="GO:0005975">
    <property type="term" value="P:carbohydrate metabolic process"/>
    <property type="evidence" value="ECO:0007669"/>
    <property type="project" value="InterPro"/>
</dbReference>
<dbReference type="InterPro" id="IPR002509">
    <property type="entry name" value="NODB_dom"/>
</dbReference>
<dbReference type="EMBL" id="FNUG01000004">
    <property type="protein sequence ID" value="SEE98909.1"/>
    <property type="molecule type" value="Genomic_DNA"/>
</dbReference>
<keyword evidence="5" id="KW-1185">Reference proteome</keyword>
<gene>
    <name evidence="4" type="ORF">SAMN04488034_10441</name>
</gene>
<evidence type="ECO:0000256" key="2">
    <source>
        <dbReference type="ARBA" id="ARBA00022729"/>
    </source>
</evidence>
<evidence type="ECO:0000313" key="5">
    <source>
        <dbReference type="Proteomes" id="UP000199448"/>
    </source>
</evidence>
<dbReference type="AlphaFoldDB" id="A0A1H5NB99"/>
<dbReference type="RefSeq" id="WP_093113332.1">
    <property type="nucleotide sequence ID" value="NZ_FNGG01000004.1"/>
</dbReference>
<evidence type="ECO:0000256" key="1">
    <source>
        <dbReference type="ARBA" id="ARBA00004613"/>
    </source>
</evidence>
<reference evidence="4 5" key="1">
    <citation type="submission" date="2016-10" db="EMBL/GenBank/DDBJ databases">
        <authorList>
            <person name="de Groot N.N."/>
        </authorList>
    </citation>
    <scope>NUCLEOTIDE SEQUENCE [LARGE SCALE GENOMIC DNA]</scope>
    <source>
        <strain evidence="4 5">DSM 23553</strain>
    </source>
</reference>
<dbReference type="InterPro" id="IPR011330">
    <property type="entry name" value="Glyco_hydro/deAcase_b/a-brl"/>
</dbReference>
<protein>
    <submittedName>
        <fullName evidence="4">Polysaccharide deacetylase</fullName>
    </submittedName>
</protein>
<sequence length="327" mass="37738">MLIISNYHYIRDDFSARYPSVFGLTPAQFRKQLEELSRHGEFISLEKLLEFQHRPLDRNYILISFDDGLKEQYELAKPILDEMGVPAAFFINTSNFKEKIVSLVHKIHLLRSEISSHEILSELQKKGTAPLSEKEKTLAITHYNYDEAETALLKYLLNFKMVLPEQQAFIDPLFEQIFDEHQVNSALYMDKEMLQALHGQGYLGSHSHRHLPLGQVDPEVLQEELKNTQDFFRSNFGKPSAAISYPYGSFEASTGISEAIEKAEFSLGFTMERAANKDLQEDSLLLSRFDCNDLPGGKNDLFKGQHIFKNPELRKWHKNESSIPHKR</sequence>
<evidence type="ECO:0000259" key="3">
    <source>
        <dbReference type="PROSITE" id="PS51677"/>
    </source>
</evidence>
<dbReference type="GO" id="GO:0005576">
    <property type="term" value="C:extracellular region"/>
    <property type="evidence" value="ECO:0007669"/>
    <property type="project" value="UniProtKB-SubCell"/>
</dbReference>
<dbReference type="Pfam" id="PF01522">
    <property type="entry name" value="Polysacc_deac_1"/>
    <property type="match status" value="2"/>
</dbReference>
<comment type="subcellular location">
    <subcellularLocation>
        <location evidence="1">Secreted</location>
    </subcellularLocation>
</comment>
<dbReference type="PROSITE" id="PS51677">
    <property type="entry name" value="NODB"/>
    <property type="match status" value="1"/>
</dbReference>
<dbReference type="SUPFAM" id="SSF88713">
    <property type="entry name" value="Glycoside hydrolase/deacetylase"/>
    <property type="match status" value="1"/>
</dbReference>
<dbReference type="STRING" id="390640.SAMN04488034_10441"/>
<name>A0A1H5NB99_9FLAO</name>
<feature type="domain" description="NodB homology" evidence="3">
    <location>
        <begin position="59"/>
        <end position="327"/>
    </location>
</feature>
<accession>A0A1H5NB99</accession>
<dbReference type="PANTHER" id="PTHR34216">
    <property type="match status" value="1"/>
</dbReference>
<dbReference type="InterPro" id="IPR051398">
    <property type="entry name" value="Polysacch_Deacetylase"/>
</dbReference>
<dbReference type="PANTHER" id="PTHR34216:SF3">
    <property type="entry name" value="POLY-BETA-1,6-N-ACETYL-D-GLUCOSAMINE N-DEACETYLASE"/>
    <property type="match status" value="1"/>
</dbReference>
<dbReference type="GO" id="GO:0016810">
    <property type="term" value="F:hydrolase activity, acting on carbon-nitrogen (but not peptide) bonds"/>
    <property type="evidence" value="ECO:0007669"/>
    <property type="project" value="InterPro"/>
</dbReference>
<dbReference type="Gene3D" id="3.20.20.370">
    <property type="entry name" value="Glycoside hydrolase/deacetylase"/>
    <property type="match status" value="1"/>
</dbReference>
<keyword evidence="2" id="KW-0732">Signal</keyword>